<sequence>MTMSQSLTKVSIVFLLLVAFITPVQAQHNDAPNSIGLRLGDPTGVTYKRYLRTNHAFEFILGSGAHGWYKQYYKDSFDHFSRYDGDRYLNHRVKSTFTALGRYLFQYNIPMEGPAADGTLDWYWGIGGLLRSASVRYHYQEGNSPFIVKDDTRTDITLGTEGIIGMEYTFEDIPLTLFGEFSLLVEFVDRPGAVKFSGGTGARFNF</sequence>
<feature type="chain" id="PRO_5042982915" description="Outer membrane protein beta-barrel domain-containing protein" evidence="1">
    <location>
        <begin position="27"/>
        <end position="206"/>
    </location>
</feature>
<proteinExistence type="predicted"/>
<protein>
    <recommendedName>
        <fullName evidence="4">Outer membrane protein beta-barrel domain-containing protein</fullName>
    </recommendedName>
</protein>
<dbReference type="EMBL" id="JAHESE010000001">
    <property type="protein sequence ID" value="MBT1706775.1"/>
    <property type="molecule type" value="Genomic_DNA"/>
</dbReference>
<accession>A0AAP2DSN1</accession>
<keyword evidence="1" id="KW-0732">Signal</keyword>
<evidence type="ECO:0008006" key="4">
    <source>
        <dbReference type="Google" id="ProtNLM"/>
    </source>
</evidence>
<evidence type="ECO:0000313" key="2">
    <source>
        <dbReference type="EMBL" id="MBT1706775.1"/>
    </source>
</evidence>
<dbReference type="Proteomes" id="UP001319080">
    <property type="component" value="Unassembled WGS sequence"/>
</dbReference>
<name>A0AAP2DSN1_9BACT</name>
<feature type="signal peptide" evidence="1">
    <location>
        <begin position="1"/>
        <end position="26"/>
    </location>
</feature>
<gene>
    <name evidence="2" type="ORF">KK062_01000</name>
</gene>
<keyword evidence="3" id="KW-1185">Reference proteome</keyword>
<evidence type="ECO:0000256" key="1">
    <source>
        <dbReference type="SAM" id="SignalP"/>
    </source>
</evidence>
<evidence type="ECO:0000313" key="3">
    <source>
        <dbReference type="Proteomes" id="UP001319080"/>
    </source>
</evidence>
<comment type="caution">
    <text evidence="2">The sequence shown here is derived from an EMBL/GenBank/DDBJ whole genome shotgun (WGS) entry which is preliminary data.</text>
</comment>
<reference evidence="2 3" key="1">
    <citation type="submission" date="2021-05" db="EMBL/GenBank/DDBJ databases">
        <title>A Polyphasic approach of four new species of the genus Ohtaekwangia: Ohtaekwangia histidinii sp. nov., Ohtaekwangia cretensis sp. nov., Ohtaekwangia indiensis sp. nov., Ohtaekwangia reichenbachii sp. nov. from diverse environment.</title>
        <authorList>
            <person name="Octaviana S."/>
        </authorList>
    </citation>
    <scope>NUCLEOTIDE SEQUENCE [LARGE SCALE GENOMIC DNA]</scope>
    <source>
        <strain evidence="2 3">PWU5</strain>
    </source>
</reference>
<dbReference type="AlphaFoldDB" id="A0AAP2DSN1"/>
<organism evidence="2 3">
    <name type="scientific">Dawidia cretensis</name>
    <dbReference type="NCBI Taxonomy" id="2782350"/>
    <lineage>
        <taxon>Bacteria</taxon>
        <taxon>Pseudomonadati</taxon>
        <taxon>Bacteroidota</taxon>
        <taxon>Cytophagia</taxon>
        <taxon>Cytophagales</taxon>
        <taxon>Chryseotaleaceae</taxon>
        <taxon>Dawidia</taxon>
    </lineage>
</organism>
<dbReference type="RefSeq" id="WP_254082365.1">
    <property type="nucleotide sequence ID" value="NZ_JAHESE010000001.1"/>
</dbReference>